<keyword evidence="1" id="KW-0732">Signal</keyword>
<name>A0A6A6FT79_9PEZI</name>
<evidence type="ECO:0000313" key="2">
    <source>
        <dbReference type="EMBL" id="KAF2216692.1"/>
    </source>
</evidence>
<proteinExistence type="predicted"/>
<feature type="chain" id="PRO_5025448075" evidence="1">
    <location>
        <begin position="19"/>
        <end position="223"/>
    </location>
</feature>
<reference evidence="2" key="1">
    <citation type="journal article" date="2020" name="Stud. Mycol.">
        <title>101 Dothideomycetes genomes: a test case for predicting lifestyles and emergence of pathogens.</title>
        <authorList>
            <person name="Haridas S."/>
            <person name="Albert R."/>
            <person name="Binder M."/>
            <person name="Bloem J."/>
            <person name="Labutti K."/>
            <person name="Salamov A."/>
            <person name="Andreopoulos B."/>
            <person name="Baker S."/>
            <person name="Barry K."/>
            <person name="Bills G."/>
            <person name="Bluhm B."/>
            <person name="Cannon C."/>
            <person name="Castanera R."/>
            <person name="Culley D."/>
            <person name="Daum C."/>
            <person name="Ezra D."/>
            <person name="Gonzalez J."/>
            <person name="Henrissat B."/>
            <person name="Kuo A."/>
            <person name="Liang C."/>
            <person name="Lipzen A."/>
            <person name="Lutzoni F."/>
            <person name="Magnuson J."/>
            <person name="Mondo S."/>
            <person name="Nolan M."/>
            <person name="Ohm R."/>
            <person name="Pangilinan J."/>
            <person name="Park H.-J."/>
            <person name="Ramirez L."/>
            <person name="Alfaro M."/>
            <person name="Sun H."/>
            <person name="Tritt A."/>
            <person name="Yoshinaga Y."/>
            <person name="Zwiers L.-H."/>
            <person name="Turgeon B."/>
            <person name="Goodwin S."/>
            <person name="Spatafora J."/>
            <person name="Crous P."/>
            <person name="Grigoriev I."/>
        </authorList>
    </citation>
    <scope>NUCLEOTIDE SEQUENCE</scope>
    <source>
        <strain evidence="2">SCOH1-5</strain>
    </source>
</reference>
<accession>A0A6A6FT79</accession>
<evidence type="ECO:0000313" key="3">
    <source>
        <dbReference type="Proteomes" id="UP000799539"/>
    </source>
</evidence>
<protein>
    <submittedName>
        <fullName evidence="2">Uncharacterized protein</fullName>
    </submittedName>
</protein>
<gene>
    <name evidence="2" type="ORF">CERZMDRAFT_108668</name>
</gene>
<dbReference type="EMBL" id="ML992663">
    <property type="protein sequence ID" value="KAF2216692.1"/>
    <property type="molecule type" value="Genomic_DNA"/>
</dbReference>
<sequence>MVAFRLFLFTALALGATAQVSFDAPENSGQILSLLRDADQATVLSGERAARYRAGVEVDYTDLADANAKLLAAWQAIGTTASSSGGFYTDAGAQAILEFVTNKLGPNTLAANQIYVKQRNEFSKGPRPFINYIGPGLIKLKVAVADAASAVAQRCRATDLTPTTLAFLNIAQDYSNTQEIQQFGPQTPIYKGHCGCSSRPQGNGQMAFAVVEENFLDGNALGC</sequence>
<dbReference type="AlphaFoldDB" id="A0A6A6FT79"/>
<evidence type="ECO:0000256" key="1">
    <source>
        <dbReference type="SAM" id="SignalP"/>
    </source>
</evidence>
<organism evidence="2 3">
    <name type="scientific">Cercospora zeae-maydis SCOH1-5</name>
    <dbReference type="NCBI Taxonomy" id="717836"/>
    <lineage>
        <taxon>Eukaryota</taxon>
        <taxon>Fungi</taxon>
        <taxon>Dikarya</taxon>
        <taxon>Ascomycota</taxon>
        <taxon>Pezizomycotina</taxon>
        <taxon>Dothideomycetes</taxon>
        <taxon>Dothideomycetidae</taxon>
        <taxon>Mycosphaerellales</taxon>
        <taxon>Mycosphaerellaceae</taxon>
        <taxon>Cercospora</taxon>
    </lineage>
</organism>
<dbReference type="OrthoDB" id="3642362at2759"/>
<keyword evidence="3" id="KW-1185">Reference proteome</keyword>
<feature type="signal peptide" evidence="1">
    <location>
        <begin position="1"/>
        <end position="18"/>
    </location>
</feature>
<dbReference type="Proteomes" id="UP000799539">
    <property type="component" value="Unassembled WGS sequence"/>
</dbReference>